<evidence type="ECO:0000313" key="2">
    <source>
        <dbReference type="Proteomes" id="UP000029267"/>
    </source>
</evidence>
<dbReference type="Proteomes" id="UP000029267">
    <property type="component" value="Unassembled WGS sequence"/>
</dbReference>
<evidence type="ECO:0000313" key="1">
    <source>
        <dbReference type="EMBL" id="MEB3752014.1"/>
    </source>
</evidence>
<comment type="caution">
    <text evidence="1">The sequence shown here is derived from an EMBL/GenBank/DDBJ whole genome shotgun (WGS) entry which is preliminary data.</text>
</comment>
<dbReference type="EMBL" id="JPYA02000004">
    <property type="protein sequence ID" value="MEB3752014.1"/>
    <property type="molecule type" value="Genomic_DNA"/>
</dbReference>
<proteinExistence type="predicted"/>
<sequence length="57" mass="6566">MIPYKIVRFDLFLSEKSLTKSTFLRDAADLLVPVVTDLIVLAWLRPCAGERFSGHEW</sequence>
<keyword evidence="2" id="KW-1185">Reference proteome</keyword>
<name>A0ABU6BJZ6_9BACL</name>
<accession>A0ABU6BJZ6</accession>
<reference evidence="1 2" key="1">
    <citation type="journal article" date="2014" name="Genome Announc.">
        <title>Draft Genome Sequence of Geobacillus icigianus Strain G1w1T Isolated from Hot Springs in the Valley of Geysers, Kamchatka (Russian Federation).</title>
        <authorList>
            <person name="Bryanskaya A.V."/>
            <person name="Rozanov A.S."/>
            <person name="Logacheva M.D."/>
            <person name="Kotenko A.V."/>
            <person name="Peltek S.E."/>
        </authorList>
    </citation>
    <scope>NUCLEOTIDE SEQUENCE [LARGE SCALE GENOMIC DNA]</scope>
    <source>
        <strain evidence="1 2">G1w1</strain>
    </source>
</reference>
<gene>
    <name evidence="1" type="ORF">EP10_002886</name>
</gene>
<organism evidence="1 2">
    <name type="scientific">Geobacillus icigianus</name>
    <dbReference type="NCBI Taxonomy" id="1430331"/>
    <lineage>
        <taxon>Bacteria</taxon>
        <taxon>Bacillati</taxon>
        <taxon>Bacillota</taxon>
        <taxon>Bacilli</taxon>
        <taxon>Bacillales</taxon>
        <taxon>Anoxybacillaceae</taxon>
        <taxon>Geobacillus</taxon>
    </lineage>
</organism>
<protein>
    <submittedName>
        <fullName evidence="1">Uncharacterized protein</fullName>
    </submittedName>
</protein>